<dbReference type="PANTHER" id="PTHR46910:SF1">
    <property type="entry name" value="MISCELLANEOUS ZN(II)2CYS6 TRANSCRIPTION FACTOR (EUROFUNG)-RELATED"/>
    <property type="match status" value="1"/>
</dbReference>
<dbReference type="InterPro" id="IPR001138">
    <property type="entry name" value="Zn2Cys6_DnaBD"/>
</dbReference>
<evidence type="ECO:0000256" key="2">
    <source>
        <dbReference type="ARBA" id="ARBA00023125"/>
    </source>
</evidence>
<feature type="compositionally biased region" description="Polar residues" evidence="5">
    <location>
        <begin position="510"/>
        <end position="520"/>
    </location>
</feature>
<dbReference type="CDD" id="cd00067">
    <property type="entry name" value="GAL4"/>
    <property type="match status" value="1"/>
</dbReference>
<gene>
    <name evidence="7" type="ORF">EDD36DRAFT_32991</name>
</gene>
<feature type="compositionally biased region" description="Polar residues" evidence="5">
    <location>
        <begin position="279"/>
        <end position="306"/>
    </location>
</feature>
<comment type="caution">
    <text evidence="7">The sequence shown here is derived from an EMBL/GenBank/DDBJ whole genome shotgun (WGS) entry which is preliminary data.</text>
</comment>
<name>A0AAN6E5J1_9EURO</name>
<dbReference type="InterPro" id="IPR050987">
    <property type="entry name" value="AtrR-like"/>
</dbReference>
<dbReference type="GO" id="GO:0000981">
    <property type="term" value="F:DNA-binding transcription factor activity, RNA polymerase II-specific"/>
    <property type="evidence" value="ECO:0007669"/>
    <property type="project" value="InterPro"/>
</dbReference>
<dbReference type="EMBL" id="MU404350">
    <property type="protein sequence ID" value="KAI1618491.1"/>
    <property type="molecule type" value="Genomic_DNA"/>
</dbReference>
<dbReference type="InterPro" id="IPR036864">
    <property type="entry name" value="Zn2-C6_fun-type_DNA-bd_sf"/>
</dbReference>
<keyword evidence="2" id="KW-0238">DNA-binding</keyword>
<feature type="region of interest" description="Disordered" evidence="5">
    <location>
        <begin position="279"/>
        <end position="309"/>
    </location>
</feature>
<dbReference type="GO" id="GO:0003677">
    <property type="term" value="F:DNA binding"/>
    <property type="evidence" value="ECO:0007669"/>
    <property type="project" value="UniProtKB-KW"/>
</dbReference>
<feature type="compositionally biased region" description="Basic and acidic residues" evidence="5">
    <location>
        <begin position="522"/>
        <end position="535"/>
    </location>
</feature>
<feature type="compositionally biased region" description="Low complexity" evidence="5">
    <location>
        <begin position="114"/>
        <end position="125"/>
    </location>
</feature>
<feature type="region of interest" description="Disordered" evidence="5">
    <location>
        <begin position="507"/>
        <end position="541"/>
    </location>
</feature>
<evidence type="ECO:0000313" key="7">
    <source>
        <dbReference type="EMBL" id="KAI1618491.1"/>
    </source>
</evidence>
<keyword evidence="3" id="KW-0804">Transcription</keyword>
<evidence type="ECO:0000256" key="5">
    <source>
        <dbReference type="SAM" id="MobiDB-lite"/>
    </source>
</evidence>
<keyword evidence="4" id="KW-0539">Nucleus</keyword>
<protein>
    <recommendedName>
        <fullName evidence="6">Zn(2)-C6 fungal-type domain-containing protein</fullName>
    </recommendedName>
</protein>
<dbReference type="PANTHER" id="PTHR46910">
    <property type="entry name" value="TRANSCRIPTION FACTOR PDR1"/>
    <property type="match status" value="1"/>
</dbReference>
<reference evidence="7" key="1">
    <citation type="journal article" date="2022" name="bioRxiv">
        <title>Deciphering the potential niche of two novel black yeast fungi from a biological soil crust based on their genomes, phenotypes, and melanin regulation.</title>
        <authorList>
            <consortium name="DOE Joint Genome Institute"/>
            <person name="Carr E.C."/>
            <person name="Barton Q."/>
            <person name="Grambo S."/>
            <person name="Sullivan M."/>
            <person name="Renfro C.M."/>
            <person name="Kuo A."/>
            <person name="Pangilinan J."/>
            <person name="Lipzen A."/>
            <person name="Keymanesh K."/>
            <person name="Savage E."/>
            <person name="Barry K."/>
            <person name="Grigoriev I.V."/>
            <person name="Riekhof W.R."/>
            <person name="Harris S.S."/>
        </authorList>
    </citation>
    <scope>NUCLEOTIDE SEQUENCE</scope>
    <source>
        <strain evidence="7">JF 03-4F</strain>
    </source>
</reference>
<dbReference type="AlphaFoldDB" id="A0AAN6E5J1"/>
<dbReference type="Gene3D" id="4.10.240.10">
    <property type="entry name" value="Zn(2)-C6 fungal-type DNA-binding domain"/>
    <property type="match status" value="1"/>
</dbReference>
<keyword evidence="1" id="KW-0805">Transcription regulation</keyword>
<dbReference type="Proteomes" id="UP001203852">
    <property type="component" value="Unassembled WGS sequence"/>
</dbReference>
<dbReference type="GO" id="GO:0008270">
    <property type="term" value="F:zinc ion binding"/>
    <property type="evidence" value="ECO:0007669"/>
    <property type="project" value="InterPro"/>
</dbReference>
<keyword evidence="8" id="KW-1185">Reference proteome</keyword>
<feature type="compositionally biased region" description="Polar residues" evidence="5">
    <location>
        <begin position="243"/>
        <end position="257"/>
    </location>
</feature>
<feature type="region of interest" description="Disordered" evidence="5">
    <location>
        <begin position="235"/>
        <end position="267"/>
    </location>
</feature>
<feature type="domain" description="Zn(2)-C6 fungal-type" evidence="6">
    <location>
        <begin position="29"/>
        <end position="80"/>
    </location>
</feature>
<sequence>MASITVSQTIHAGGSTVGYSKTTRRQYQSCDQCRKSRRACDASTLRVVNFPLPDDETVNLSTPTCEACSNCAKTNKKCTFDWLRSLPLQGLPKGVKRKLELTGLPESADHHPVSSSDTISQSSRSDNPDYTYSPASKGYSPERIIGDATNAPAIQRHPLCFQPPLNQGRNDGALELSHFHITTDPTGTAPLPRHAQCDSVSKQQGHDEAVDLGDDPMLHGLTRVNSYASSVSVSSAASQTVSGRSHNLTGNPPTSSDMHGDNADDGASIRHSHLAACTSTSQPAQASLHRVSSAQDPSPRLSFSSGKSDDTRYNSISLNTSQVGFADSSLKTMVATGLLRIYHDSFENSLSCWVTEKNCPYECEIADRKALGSTCDETAFRLRDNRIFSRVSRLDNAFAGLRGRDLSQSENRAATKALNAAIMAFASQWSHSSHNAFWRSKGGLPQLRTGQNNTKTATQCGEYERVIQKTLWHEARRAVHVCAAMDSFKVILAYVLLSLTQRPMDESGMRSVSKSVSPTAADNEHSIGHQGDRDSASGYQVASDDTDSITQEIAGEEWDPFDTTELEVLASPPAYLEVAVRHLFAWRRKVERHRRKRSKTTENCATPALALKDEQTFNILFWLGVMCDTTSSAITKRPLIIADEDCAVIHDEQASFDLQADDAGALWGDYLMSSRWAGPQKPMPRWPCSFEEAAVVLQEAIPIKVLMYRKIGQLQTLAYRRTSPSKIERCVGEALAVYQHWNDTYGQFLLDCVNAHNNLPPHVQSWYVILDGHWHYGCLLLADTIAQLDREERTMDAPRQLRATCRLIAELRRDNAQAIARIAQASLSEYGPSYPDNSEFHFACNGSAILTEPWTDILVRAMGTACRVFINWLSSWDDSTDPMHDWVTSSTVYDDLYTQAATCIQGMSLLGRKSNAANYMADVLWDRLRHVCPQR</sequence>
<feature type="region of interest" description="Disordered" evidence="5">
    <location>
        <begin position="104"/>
        <end position="143"/>
    </location>
</feature>
<proteinExistence type="predicted"/>
<dbReference type="PROSITE" id="PS50048">
    <property type="entry name" value="ZN2_CY6_FUNGAL_2"/>
    <property type="match status" value="1"/>
</dbReference>
<organism evidence="7 8">
    <name type="scientific">Exophiala viscosa</name>
    <dbReference type="NCBI Taxonomy" id="2486360"/>
    <lineage>
        <taxon>Eukaryota</taxon>
        <taxon>Fungi</taxon>
        <taxon>Dikarya</taxon>
        <taxon>Ascomycota</taxon>
        <taxon>Pezizomycotina</taxon>
        <taxon>Eurotiomycetes</taxon>
        <taxon>Chaetothyriomycetidae</taxon>
        <taxon>Chaetothyriales</taxon>
        <taxon>Herpotrichiellaceae</taxon>
        <taxon>Exophiala</taxon>
    </lineage>
</organism>
<evidence type="ECO:0000313" key="8">
    <source>
        <dbReference type="Proteomes" id="UP001203852"/>
    </source>
</evidence>
<dbReference type="SMART" id="SM00066">
    <property type="entry name" value="GAL4"/>
    <property type="match status" value="1"/>
</dbReference>
<evidence type="ECO:0000256" key="1">
    <source>
        <dbReference type="ARBA" id="ARBA00023015"/>
    </source>
</evidence>
<evidence type="ECO:0000256" key="4">
    <source>
        <dbReference type="ARBA" id="ARBA00023242"/>
    </source>
</evidence>
<evidence type="ECO:0000256" key="3">
    <source>
        <dbReference type="ARBA" id="ARBA00023163"/>
    </source>
</evidence>
<evidence type="ECO:0000259" key="6">
    <source>
        <dbReference type="PROSITE" id="PS50048"/>
    </source>
</evidence>
<accession>A0AAN6E5J1</accession>